<keyword evidence="6" id="KW-0732">Signal</keyword>
<keyword evidence="4" id="KW-1015">Disulfide bond</keyword>
<evidence type="ECO:0000313" key="9">
    <source>
        <dbReference type="Proteomes" id="UP001183607"/>
    </source>
</evidence>
<dbReference type="Gene3D" id="3.40.30.10">
    <property type="entry name" value="Glutaredoxin"/>
    <property type="match status" value="1"/>
</dbReference>
<evidence type="ECO:0000259" key="7">
    <source>
        <dbReference type="PROSITE" id="PS51352"/>
    </source>
</evidence>
<evidence type="ECO:0000256" key="1">
    <source>
        <dbReference type="ARBA" id="ARBA00004196"/>
    </source>
</evidence>
<dbReference type="PANTHER" id="PTHR42852:SF6">
    <property type="entry name" value="THIOL:DISULFIDE INTERCHANGE PROTEIN DSBE"/>
    <property type="match status" value="1"/>
</dbReference>
<dbReference type="PROSITE" id="PS51257">
    <property type="entry name" value="PROKAR_LIPOPROTEIN"/>
    <property type="match status" value="1"/>
</dbReference>
<feature type="signal peptide" evidence="6">
    <location>
        <begin position="1"/>
        <end position="34"/>
    </location>
</feature>
<evidence type="ECO:0000256" key="3">
    <source>
        <dbReference type="ARBA" id="ARBA00022968"/>
    </source>
</evidence>
<sequence length="199" mass="20773">MRLRGIRVRGKRRVARVIVAAGALVLAGCGTGGAGDGAGGGGGAVREPLALVPRAERKALPDLAGKGLDGKRVALSRFAGQVVLVNGWQSTCGPCRAEMPGLVRVQKRYADRGLRVLGYNAEANEGAARAFVARYGVTYPVLYDPSGHELLRIPKGVVNPQFVPFTFLVDKKGRVAASMAGAVSERRAGAVVGELLAEE</sequence>
<protein>
    <submittedName>
        <fullName evidence="8">TlpA disulfide reductase family protein</fullName>
    </submittedName>
</protein>
<dbReference type="InterPro" id="IPR013740">
    <property type="entry name" value="Redoxin"/>
</dbReference>
<reference evidence="9" key="1">
    <citation type="submission" date="2023-07" db="EMBL/GenBank/DDBJ databases">
        <title>30 novel species of actinomycetes from the DSMZ collection.</title>
        <authorList>
            <person name="Nouioui I."/>
        </authorList>
    </citation>
    <scope>NUCLEOTIDE SEQUENCE [LARGE SCALE GENOMIC DNA]</scope>
    <source>
        <strain evidence="9">DSM 41982</strain>
    </source>
</reference>
<feature type="domain" description="Thioredoxin" evidence="7">
    <location>
        <begin position="54"/>
        <end position="197"/>
    </location>
</feature>
<keyword evidence="2" id="KW-0201">Cytochrome c-type biogenesis</keyword>
<dbReference type="Pfam" id="PF08534">
    <property type="entry name" value="Redoxin"/>
    <property type="match status" value="1"/>
</dbReference>
<keyword evidence="3" id="KW-0812">Transmembrane</keyword>
<accession>A0ABD5E768</accession>
<feature type="chain" id="PRO_5044846743" evidence="6">
    <location>
        <begin position="35"/>
        <end position="199"/>
    </location>
</feature>
<dbReference type="SUPFAM" id="SSF52833">
    <property type="entry name" value="Thioredoxin-like"/>
    <property type="match status" value="1"/>
</dbReference>
<dbReference type="AlphaFoldDB" id="A0ABD5E768"/>
<dbReference type="GO" id="GO:0030313">
    <property type="term" value="C:cell envelope"/>
    <property type="evidence" value="ECO:0007669"/>
    <property type="project" value="UniProtKB-SubCell"/>
</dbReference>
<dbReference type="EMBL" id="JAVRER010000022">
    <property type="protein sequence ID" value="MDT0416918.1"/>
    <property type="molecule type" value="Genomic_DNA"/>
</dbReference>
<dbReference type="RefSeq" id="WP_093852993.1">
    <property type="nucleotide sequence ID" value="NZ_JAVRER010000022.1"/>
</dbReference>
<dbReference type="GO" id="GO:0017004">
    <property type="term" value="P:cytochrome complex assembly"/>
    <property type="evidence" value="ECO:0007669"/>
    <property type="project" value="UniProtKB-KW"/>
</dbReference>
<comment type="subcellular location">
    <subcellularLocation>
        <location evidence="1">Cell envelope</location>
    </subcellularLocation>
</comment>
<dbReference type="PANTHER" id="PTHR42852">
    <property type="entry name" value="THIOL:DISULFIDE INTERCHANGE PROTEIN DSBE"/>
    <property type="match status" value="1"/>
</dbReference>
<dbReference type="PROSITE" id="PS51352">
    <property type="entry name" value="THIOREDOXIN_2"/>
    <property type="match status" value="1"/>
</dbReference>
<dbReference type="Proteomes" id="UP001183607">
    <property type="component" value="Unassembled WGS sequence"/>
</dbReference>
<evidence type="ECO:0000256" key="5">
    <source>
        <dbReference type="ARBA" id="ARBA00023284"/>
    </source>
</evidence>
<proteinExistence type="predicted"/>
<evidence type="ECO:0000256" key="2">
    <source>
        <dbReference type="ARBA" id="ARBA00022748"/>
    </source>
</evidence>
<dbReference type="InterPro" id="IPR050553">
    <property type="entry name" value="Thioredoxin_ResA/DsbE_sf"/>
</dbReference>
<organism evidence="8 9">
    <name type="scientific">Streptomyces evansiae</name>
    <dbReference type="NCBI Taxonomy" id="3075535"/>
    <lineage>
        <taxon>Bacteria</taxon>
        <taxon>Bacillati</taxon>
        <taxon>Actinomycetota</taxon>
        <taxon>Actinomycetes</taxon>
        <taxon>Kitasatosporales</taxon>
        <taxon>Streptomycetaceae</taxon>
        <taxon>Streptomyces</taxon>
    </lineage>
</organism>
<evidence type="ECO:0000313" key="8">
    <source>
        <dbReference type="EMBL" id="MDT0416918.1"/>
    </source>
</evidence>
<dbReference type="InterPro" id="IPR036249">
    <property type="entry name" value="Thioredoxin-like_sf"/>
</dbReference>
<dbReference type="CDD" id="cd02966">
    <property type="entry name" value="TlpA_like_family"/>
    <property type="match status" value="1"/>
</dbReference>
<evidence type="ECO:0000256" key="6">
    <source>
        <dbReference type="SAM" id="SignalP"/>
    </source>
</evidence>
<keyword evidence="5" id="KW-0676">Redox-active center</keyword>
<dbReference type="InterPro" id="IPR013766">
    <property type="entry name" value="Thioredoxin_domain"/>
</dbReference>
<name>A0ABD5E768_9ACTN</name>
<evidence type="ECO:0000256" key="4">
    <source>
        <dbReference type="ARBA" id="ARBA00023157"/>
    </source>
</evidence>
<gene>
    <name evidence="8" type="ORF">RM574_15605</name>
</gene>
<keyword evidence="3" id="KW-0735">Signal-anchor</keyword>
<comment type="caution">
    <text evidence="8">The sequence shown here is derived from an EMBL/GenBank/DDBJ whole genome shotgun (WGS) entry which is preliminary data.</text>
</comment>